<sequence length="153" mass="18202">MEFTWAQVIYSSLPLLGVAIGGIATYMTQNNVLKKQLNRDIEREKSAENIERLKIYSEILRLEGEHIMCEYTGPHVEFNLKSYTREFRSIFFLKFYLLHQDLADTVREMDNIIAEANFNEELEPRQNDMLLNNFNKIINIIEKYLKEYREIKA</sequence>
<dbReference type="AlphaFoldDB" id="A0A1W1VPL5"/>
<keyword evidence="1" id="KW-1133">Transmembrane helix</keyword>
<keyword evidence="1" id="KW-0812">Transmembrane</keyword>
<keyword evidence="3" id="KW-1185">Reference proteome</keyword>
<evidence type="ECO:0000313" key="3">
    <source>
        <dbReference type="Proteomes" id="UP000192731"/>
    </source>
</evidence>
<evidence type="ECO:0000313" key="2">
    <source>
        <dbReference type="EMBL" id="SMB95298.1"/>
    </source>
</evidence>
<dbReference type="STRING" id="656914.SAMN00017405_0371"/>
<reference evidence="2 3" key="1">
    <citation type="submission" date="2017-04" db="EMBL/GenBank/DDBJ databases">
        <authorList>
            <person name="Afonso C.L."/>
            <person name="Miller P.J."/>
            <person name="Scott M.A."/>
            <person name="Spackman E."/>
            <person name="Goraichik I."/>
            <person name="Dimitrov K.M."/>
            <person name="Suarez D.L."/>
            <person name="Swayne D.E."/>
        </authorList>
    </citation>
    <scope>NUCLEOTIDE SEQUENCE [LARGE SCALE GENOMIC DNA]</scope>
    <source>
        <strain evidence="2 3">DSM 11270</strain>
    </source>
</reference>
<dbReference type="EMBL" id="FWWT01000022">
    <property type="protein sequence ID" value="SMB95298.1"/>
    <property type="molecule type" value="Genomic_DNA"/>
</dbReference>
<dbReference type="OrthoDB" id="2943828at2"/>
<protein>
    <submittedName>
        <fullName evidence="2">Uncharacterized protein</fullName>
    </submittedName>
</protein>
<dbReference type="RefSeq" id="WP_084054172.1">
    <property type="nucleotide sequence ID" value="NZ_FWWT01000022.1"/>
</dbReference>
<name>A0A1W1VPL5_DESTI</name>
<gene>
    <name evidence="2" type="ORF">SAMN00017405_0371</name>
</gene>
<keyword evidence="1" id="KW-0472">Membrane</keyword>
<organism evidence="2 3">
    <name type="scientific">Desulfonispora thiosulfatigenes DSM 11270</name>
    <dbReference type="NCBI Taxonomy" id="656914"/>
    <lineage>
        <taxon>Bacteria</taxon>
        <taxon>Bacillati</taxon>
        <taxon>Bacillota</taxon>
        <taxon>Clostridia</taxon>
        <taxon>Eubacteriales</taxon>
        <taxon>Peptococcaceae</taxon>
        <taxon>Desulfonispora</taxon>
    </lineage>
</organism>
<dbReference type="Proteomes" id="UP000192731">
    <property type="component" value="Unassembled WGS sequence"/>
</dbReference>
<feature type="transmembrane region" description="Helical" evidence="1">
    <location>
        <begin position="6"/>
        <end position="27"/>
    </location>
</feature>
<evidence type="ECO:0000256" key="1">
    <source>
        <dbReference type="SAM" id="Phobius"/>
    </source>
</evidence>
<proteinExistence type="predicted"/>
<accession>A0A1W1VPL5</accession>